<organism evidence="9 10">
    <name type="scientific">Pseudonocardia oroxyli</name>
    <dbReference type="NCBI Taxonomy" id="366584"/>
    <lineage>
        <taxon>Bacteria</taxon>
        <taxon>Bacillati</taxon>
        <taxon>Actinomycetota</taxon>
        <taxon>Actinomycetes</taxon>
        <taxon>Pseudonocardiales</taxon>
        <taxon>Pseudonocardiaceae</taxon>
        <taxon>Pseudonocardia</taxon>
    </lineage>
</organism>
<comment type="cofactor">
    <cofactor evidence="8">
        <name>Mg(2+)</name>
        <dbReference type="ChEBI" id="CHEBI:18420"/>
    </cofactor>
    <cofactor evidence="8">
        <name>Mn(2+)</name>
        <dbReference type="ChEBI" id="CHEBI:29035"/>
    </cofactor>
</comment>
<dbReference type="NCBIfam" id="TIGR03638">
    <property type="entry name" value="cas1_ECOLI"/>
    <property type="match status" value="1"/>
</dbReference>
<comment type="similarity">
    <text evidence="8">Belongs to the CRISPR-associated endonuclease Cas1 family.</text>
</comment>
<sequence>MKPIPGAKPVPLGQLVRSQDRLSFIYLEHCVVHRDANAITARDRKGTVHIPAASLGALLLGPGTTVSQQAMMLLAESGSTAVWVGEQGVRYYAHGRSLARSSRLLEAQASKVSNQRSRLAVARAMYAMRFAGEDTSGLTMQQLRGREGARVRRIYREQSERTGVEWTRRDYNPEDFAAGSVVNQALSAANTSLYGVVHAAIVALGCAPGLGFVHNGHALSFVFDVADLYKADVAIPVAFDIAAAAEVADIGAETRRAVRDRMKGGAFLETCVRDIKTLLLDTGDPEVEYGPEAFDADVVMLWDDNGRRVAAGTSYSTPDGYVESDRSYAELAEWMDEDT</sequence>
<evidence type="ECO:0000256" key="2">
    <source>
        <dbReference type="ARBA" id="ARBA00022723"/>
    </source>
</evidence>
<dbReference type="GO" id="GO:0051607">
    <property type="term" value="P:defense response to virus"/>
    <property type="evidence" value="ECO:0007669"/>
    <property type="project" value="UniProtKB-UniRule"/>
</dbReference>
<dbReference type="GO" id="GO:0003677">
    <property type="term" value="F:DNA binding"/>
    <property type="evidence" value="ECO:0007669"/>
    <property type="project" value="UniProtKB-KW"/>
</dbReference>
<feature type="binding site" evidence="8">
    <location>
        <position position="214"/>
    </location>
    <ligand>
        <name>Mn(2+)</name>
        <dbReference type="ChEBI" id="CHEBI:29035"/>
    </ligand>
</feature>
<dbReference type="EC" id="3.1.-.-" evidence="8"/>
<dbReference type="EMBL" id="FNBE01000020">
    <property type="protein sequence ID" value="SDH19818.1"/>
    <property type="molecule type" value="Genomic_DNA"/>
</dbReference>
<feature type="binding site" evidence="8">
    <location>
        <position position="227"/>
    </location>
    <ligand>
        <name>Mn(2+)</name>
        <dbReference type="ChEBI" id="CHEBI:29035"/>
    </ligand>
</feature>
<keyword evidence="6 8" id="KW-0051">Antiviral defense</keyword>
<evidence type="ECO:0000256" key="1">
    <source>
        <dbReference type="ARBA" id="ARBA00022722"/>
    </source>
</evidence>
<dbReference type="GO" id="GO:0016787">
    <property type="term" value="F:hydrolase activity"/>
    <property type="evidence" value="ECO:0007669"/>
    <property type="project" value="UniProtKB-KW"/>
</dbReference>
<comment type="function">
    <text evidence="8">CRISPR (clustered regularly interspaced short palindromic repeat), is an adaptive immune system that provides protection against mobile genetic elements (viruses, transposable elements and conjugative plasmids). CRISPR clusters contain spacers, sequences complementary to antecedent mobile elements, and target invading nucleic acids. CRISPR clusters are transcribed and processed into CRISPR RNA (crRNA). Acts as a dsDNA endonuclease. Involved in the integration of spacer DNA into the CRISPR cassette.</text>
</comment>
<dbReference type="Gene3D" id="1.20.120.920">
    <property type="entry name" value="CRISPR-associated endonuclease Cas1, C-terminal domain"/>
    <property type="match status" value="1"/>
</dbReference>
<protein>
    <recommendedName>
        <fullName evidence="8">CRISPR-associated endonuclease Cas1</fullName>
        <ecNumber evidence="8">3.1.-.-</ecNumber>
    </recommendedName>
</protein>
<keyword evidence="3 8" id="KW-0255">Endonuclease</keyword>
<dbReference type="STRING" id="366584.SAMN05216377_12031"/>
<keyword evidence="8" id="KW-0464">Manganese</keyword>
<dbReference type="InterPro" id="IPR002729">
    <property type="entry name" value="CRISPR-assoc_Cas1"/>
</dbReference>
<dbReference type="GO" id="GO:0043571">
    <property type="term" value="P:maintenance of CRISPR repeat elements"/>
    <property type="evidence" value="ECO:0007669"/>
    <property type="project" value="UniProtKB-UniRule"/>
</dbReference>
<keyword evidence="4 8" id="KW-0378">Hydrolase</keyword>
<dbReference type="InterPro" id="IPR042206">
    <property type="entry name" value="CRISPR-assoc_Cas1_C"/>
</dbReference>
<keyword evidence="2 8" id="KW-0479">Metal-binding</keyword>
<dbReference type="CDD" id="cd09719">
    <property type="entry name" value="Cas1_I-E"/>
    <property type="match status" value="1"/>
</dbReference>
<dbReference type="OrthoDB" id="9777847at2"/>
<reference evidence="9 10" key="1">
    <citation type="submission" date="2016-10" db="EMBL/GenBank/DDBJ databases">
        <authorList>
            <person name="de Groot N.N."/>
        </authorList>
    </citation>
    <scope>NUCLEOTIDE SEQUENCE [LARGE SCALE GENOMIC DNA]</scope>
    <source>
        <strain evidence="9 10">CGMCC 4.3143</strain>
    </source>
</reference>
<proteinExistence type="inferred from homology"/>
<dbReference type="Gene3D" id="3.100.10.20">
    <property type="entry name" value="CRISPR-associated endonuclease Cas1, N-terminal domain"/>
    <property type="match status" value="1"/>
</dbReference>
<dbReference type="GO" id="GO:0004520">
    <property type="term" value="F:DNA endonuclease activity"/>
    <property type="evidence" value="ECO:0007669"/>
    <property type="project" value="InterPro"/>
</dbReference>
<feature type="binding site" evidence="8">
    <location>
        <position position="147"/>
    </location>
    <ligand>
        <name>Mn(2+)</name>
        <dbReference type="ChEBI" id="CHEBI:29035"/>
    </ligand>
</feature>
<accession>A0A1G8AFW8</accession>
<evidence type="ECO:0000256" key="6">
    <source>
        <dbReference type="ARBA" id="ARBA00023118"/>
    </source>
</evidence>
<evidence type="ECO:0000256" key="3">
    <source>
        <dbReference type="ARBA" id="ARBA00022759"/>
    </source>
</evidence>
<evidence type="ECO:0000256" key="5">
    <source>
        <dbReference type="ARBA" id="ARBA00022842"/>
    </source>
</evidence>
<keyword evidence="7 8" id="KW-0238">DNA-binding</keyword>
<evidence type="ECO:0000313" key="9">
    <source>
        <dbReference type="EMBL" id="SDH19818.1"/>
    </source>
</evidence>
<comment type="subunit">
    <text evidence="8">Homodimer, forms a heterotetramer with a Cas2 homodimer.</text>
</comment>
<dbReference type="PANTHER" id="PTHR34353:SF3">
    <property type="entry name" value="CRISPR-ASSOCIATED ENDONUCLEASE CAS1"/>
    <property type="match status" value="1"/>
</dbReference>
<dbReference type="RefSeq" id="WP_093089193.1">
    <property type="nucleotide sequence ID" value="NZ_FNBE01000020.1"/>
</dbReference>
<dbReference type="InterPro" id="IPR050646">
    <property type="entry name" value="Cas1"/>
</dbReference>
<dbReference type="GO" id="GO:0046872">
    <property type="term" value="F:metal ion binding"/>
    <property type="evidence" value="ECO:0007669"/>
    <property type="project" value="UniProtKB-UniRule"/>
</dbReference>
<keyword evidence="5 8" id="KW-0460">Magnesium</keyword>
<name>A0A1G8AFW8_PSEOR</name>
<dbReference type="Pfam" id="PF01867">
    <property type="entry name" value="Cas_Cas1"/>
    <property type="match status" value="2"/>
</dbReference>
<dbReference type="Proteomes" id="UP000198967">
    <property type="component" value="Unassembled WGS sequence"/>
</dbReference>
<gene>
    <name evidence="8" type="primary">cas1</name>
    <name evidence="9" type="ORF">SAMN05216377_12031</name>
</gene>
<dbReference type="AlphaFoldDB" id="A0A1G8AFW8"/>
<dbReference type="PANTHER" id="PTHR34353">
    <property type="entry name" value="CRISPR-ASSOCIATED ENDONUCLEASE CAS1 1"/>
    <property type="match status" value="1"/>
</dbReference>
<evidence type="ECO:0000256" key="7">
    <source>
        <dbReference type="ARBA" id="ARBA00023125"/>
    </source>
</evidence>
<dbReference type="HAMAP" id="MF_01470">
    <property type="entry name" value="Cas1"/>
    <property type="match status" value="1"/>
</dbReference>
<dbReference type="InterPro" id="IPR019851">
    <property type="entry name" value="CRISPR-assoc_Cas1_ECOLI"/>
</dbReference>
<dbReference type="InterPro" id="IPR033641">
    <property type="entry name" value="Cas1_I-E"/>
</dbReference>
<dbReference type="InterPro" id="IPR042211">
    <property type="entry name" value="CRISPR-assoc_Cas1_N"/>
</dbReference>
<evidence type="ECO:0000313" key="10">
    <source>
        <dbReference type="Proteomes" id="UP000198967"/>
    </source>
</evidence>
<keyword evidence="1 8" id="KW-0540">Nuclease</keyword>
<evidence type="ECO:0000256" key="4">
    <source>
        <dbReference type="ARBA" id="ARBA00022801"/>
    </source>
</evidence>
<evidence type="ECO:0000256" key="8">
    <source>
        <dbReference type="HAMAP-Rule" id="MF_01470"/>
    </source>
</evidence>
<keyword evidence="10" id="KW-1185">Reference proteome</keyword>